<evidence type="ECO:0000256" key="1">
    <source>
        <dbReference type="ARBA" id="ARBA00010945"/>
    </source>
</evidence>
<evidence type="ECO:0000313" key="8">
    <source>
        <dbReference type="Proteomes" id="UP000008461"/>
    </source>
</evidence>
<accession>F4L3R1</accession>
<dbReference type="RefSeq" id="WP_013763229.1">
    <property type="nucleotide sequence ID" value="NC_015510.1"/>
</dbReference>
<dbReference type="EC" id="2.7.7.7" evidence="7"/>
<evidence type="ECO:0000256" key="2">
    <source>
        <dbReference type="ARBA" id="ARBA00022763"/>
    </source>
</evidence>
<feature type="domain" description="UmuC" evidence="6">
    <location>
        <begin position="2"/>
        <end position="184"/>
    </location>
</feature>
<proteinExistence type="inferred from homology"/>
<dbReference type="eggNOG" id="COG0389">
    <property type="taxonomic scope" value="Bacteria"/>
</dbReference>
<keyword evidence="7" id="KW-0808">Transferase</keyword>
<evidence type="ECO:0000256" key="4">
    <source>
        <dbReference type="ARBA" id="ARBA00023204"/>
    </source>
</evidence>
<dbReference type="AlphaFoldDB" id="F4L3R1"/>
<evidence type="ECO:0000313" key="7">
    <source>
        <dbReference type="EMBL" id="AEE48665.1"/>
    </source>
</evidence>
<comment type="similarity">
    <text evidence="1">Belongs to the DNA polymerase type-Y family.</text>
</comment>
<dbReference type="InterPro" id="IPR017961">
    <property type="entry name" value="DNA_pol_Y-fam_little_finger"/>
</dbReference>
<gene>
    <name evidence="7" type="ordered locus">Halhy_0758</name>
</gene>
<evidence type="ECO:0000256" key="3">
    <source>
        <dbReference type="ARBA" id="ARBA00023199"/>
    </source>
</evidence>
<organism evidence="7 8">
    <name type="scientific">Haliscomenobacter hydrossis (strain ATCC 27775 / DSM 1100 / LMG 10767 / O)</name>
    <dbReference type="NCBI Taxonomy" id="760192"/>
    <lineage>
        <taxon>Bacteria</taxon>
        <taxon>Pseudomonadati</taxon>
        <taxon>Bacteroidota</taxon>
        <taxon>Saprospiria</taxon>
        <taxon>Saprospirales</taxon>
        <taxon>Haliscomenobacteraceae</taxon>
        <taxon>Haliscomenobacter</taxon>
    </lineage>
</organism>
<dbReference type="Proteomes" id="UP000008461">
    <property type="component" value="Chromosome"/>
</dbReference>
<dbReference type="STRING" id="760192.Halhy_0758"/>
<keyword evidence="3" id="KW-0741">SOS mutagenesis</keyword>
<dbReference type="InterPro" id="IPR050116">
    <property type="entry name" value="DNA_polymerase-Y"/>
</dbReference>
<dbReference type="Gene3D" id="3.40.1170.60">
    <property type="match status" value="1"/>
</dbReference>
<sequence>MYLLADCNNFYASCERVFNPRLCGCPVVVLSNNDGCVVARSNEAKALGIAMGEPFFKIKSLVQEHKVAVFSSNYTLYADMSERVMNVLQAHCPHTEVYSIDEAFLHLRQPGASLADQLEFATTLRAKVGKNTGIPISIGLGPTKTLAKLANHLAKKRSPAGVYPLDANSPELAELDVAELWGVGPAYQRRLAAVGVTRVAELAQVSEGWMQKEFGVVGLRLLKEIKGQACYDLEPPVESRKSMVVSRSFAQDVQDLPALQEALARYATRLGEKLRHYEQQAGAITVFVWANRYKAPADGSLHCSAQSVELPLATSNTNELIHWAGRIAQHLYRPGVRYKKAGILATALRPQNSLQTNLFVDEQPSLRSAQLMQTLDAINKKMGRNQVYFAACGNQPQWGPKAERKSKRYTTCWGELLRV</sequence>
<keyword evidence="4" id="KW-0234">DNA repair</keyword>
<dbReference type="Pfam" id="PF11799">
    <property type="entry name" value="IMS_C"/>
    <property type="match status" value="1"/>
</dbReference>
<dbReference type="InterPro" id="IPR043128">
    <property type="entry name" value="Rev_trsase/Diguanyl_cyclase"/>
</dbReference>
<dbReference type="CDD" id="cd01700">
    <property type="entry name" value="PolY_Pol_V_umuC"/>
    <property type="match status" value="1"/>
</dbReference>
<dbReference type="GO" id="GO:0006281">
    <property type="term" value="P:DNA repair"/>
    <property type="evidence" value="ECO:0007669"/>
    <property type="project" value="UniProtKB-KW"/>
</dbReference>
<name>F4L3R1_HALH1</name>
<dbReference type="GO" id="GO:0003684">
    <property type="term" value="F:damaged DNA binding"/>
    <property type="evidence" value="ECO:0007669"/>
    <property type="project" value="InterPro"/>
</dbReference>
<dbReference type="PROSITE" id="PS50173">
    <property type="entry name" value="UMUC"/>
    <property type="match status" value="1"/>
</dbReference>
<reference evidence="7 8" key="1">
    <citation type="journal article" date="2011" name="Stand. Genomic Sci.">
        <title>Complete genome sequence of Haliscomenobacter hydrossis type strain (O).</title>
        <authorList>
            <consortium name="US DOE Joint Genome Institute (JGI-PGF)"/>
            <person name="Daligault H."/>
            <person name="Lapidus A."/>
            <person name="Zeytun A."/>
            <person name="Nolan M."/>
            <person name="Lucas S."/>
            <person name="Del Rio T.G."/>
            <person name="Tice H."/>
            <person name="Cheng J.F."/>
            <person name="Tapia R."/>
            <person name="Han C."/>
            <person name="Goodwin L."/>
            <person name="Pitluck S."/>
            <person name="Liolios K."/>
            <person name="Pagani I."/>
            <person name="Ivanova N."/>
            <person name="Huntemann M."/>
            <person name="Mavromatis K."/>
            <person name="Mikhailova N."/>
            <person name="Pati A."/>
            <person name="Chen A."/>
            <person name="Palaniappan K."/>
            <person name="Land M."/>
            <person name="Hauser L."/>
            <person name="Brambilla E.M."/>
            <person name="Rohde M."/>
            <person name="Verbarg S."/>
            <person name="Goker M."/>
            <person name="Bristow J."/>
            <person name="Eisen J.A."/>
            <person name="Markowitz V."/>
            <person name="Hugenholtz P."/>
            <person name="Kyrpides N.C."/>
            <person name="Klenk H.P."/>
            <person name="Woyke T."/>
        </authorList>
    </citation>
    <scope>NUCLEOTIDE SEQUENCE [LARGE SCALE GENOMIC DNA]</scope>
    <source>
        <strain evidence="8">ATCC 27775 / DSM 1100 / LMG 10767 / O</strain>
    </source>
</reference>
<dbReference type="Pfam" id="PF00817">
    <property type="entry name" value="IMS"/>
    <property type="match status" value="1"/>
</dbReference>
<dbReference type="InterPro" id="IPR025188">
    <property type="entry name" value="DUF4113"/>
</dbReference>
<protein>
    <submittedName>
        <fullName evidence="7">DNA-directed DNA polymerase</fullName>
        <ecNumber evidence="7">2.7.7.7</ecNumber>
    </submittedName>
</protein>
<dbReference type="InterPro" id="IPR001126">
    <property type="entry name" value="UmuC"/>
</dbReference>
<dbReference type="InterPro" id="IPR043502">
    <property type="entry name" value="DNA/RNA_pol_sf"/>
</dbReference>
<dbReference type="GO" id="GO:0042276">
    <property type="term" value="P:error-prone translesion synthesis"/>
    <property type="evidence" value="ECO:0007669"/>
    <property type="project" value="TreeGrafter"/>
</dbReference>
<dbReference type="PANTHER" id="PTHR11076">
    <property type="entry name" value="DNA REPAIR POLYMERASE UMUC / TRANSFERASE FAMILY MEMBER"/>
    <property type="match status" value="1"/>
</dbReference>
<dbReference type="Gene3D" id="1.10.150.20">
    <property type="entry name" value="5' to 3' exonuclease, C-terminal subdomain"/>
    <property type="match status" value="1"/>
</dbReference>
<keyword evidence="7" id="KW-0239">DNA-directed DNA polymerase</keyword>
<keyword evidence="5" id="KW-0742">SOS response</keyword>
<dbReference type="GO" id="GO:0009432">
    <property type="term" value="P:SOS response"/>
    <property type="evidence" value="ECO:0007669"/>
    <property type="project" value="UniProtKB-KW"/>
</dbReference>
<keyword evidence="2" id="KW-0227">DNA damage</keyword>
<reference key="2">
    <citation type="submission" date="2011-04" db="EMBL/GenBank/DDBJ databases">
        <title>Complete sequence of chromosome of Haliscomenobacter hydrossis DSM 1100.</title>
        <authorList>
            <consortium name="US DOE Joint Genome Institute (JGI-PGF)"/>
            <person name="Lucas S."/>
            <person name="Han J."/>
            <person name="Lapidus A."/>
            <person name="Bruce D."/>
            <person name="Goodwin L."/>
            <person name="Pitluck S."/>
            <person name="Peters L."/>
            <person name="Kyrpides N."/>
            <person name="Mavromatis K."/>
            <person name="Ivanova N."/>
            <person name="Ovchinnikova G."/>
            <person name="Pagani I."/>
            <person name="Daligault H."/>
            <person name="Detter J.C."/>
            <person name="Han C."/>
            <person name="Land M."/>
            <person name="Hauser L."/>
            <person name="Markowitz V."/>
            <person name="Cheng J.-F."/>
            <person name="Hugenholtz P."/>
            <person name="Woyke T."/>
            <person name="Wu D."/>
            <person name="Verbarg S."/>
            <person name="Frueling A."/>
            <person name="Brambilla E."/>
            <person name="Klenk H.-P."/>
            <person name="Eisen J.A."/>
        </authorList>
    </citation>
    <scope>NUCLEOTIDE SEQUENCE</scope>
    <source>
        <strain>DSM 1100</strain>
    </source>
</reference>
<dbReference type="PANTHER" id="PTHR11076:SF34">
    <property type="entry name" value="PROTEIN UMUC"/>
    <property type="match status" value="1"/>
</dbReference>
<dbReference type="Pfam" id="PF13438">
    <property type="entry name" value="DUF4113"/>
    <property type="match status" value="1"/>
</dbReference>
<dbReference type="Gene3D" id="3.30.70.270">
    <property type="match status" value="1"/>
</dbReference>
<dbReference type="KEGG" id="hhy:Halhy_0758"/>
<evidence type="ECO:0000256" key="5">
    <source>
        <dbReference type="ARBA" id="ARBA00023236"/>
    </source>
</evidence>
<evidence type="ECO:0000259" key="6">
    <source>
        <dbReference type="PROSITE" id="PS50173"/>
    </source>
</evidence>
<dbReference type="HOGENOM" id="CLU_012348_3_0_10"/>
<dbReference type="SUPFAM" id="SSF56672">
    <property type="entry name" value="DNA/RNA polymerases"/>
    <property type="match status" value="1"/>
</dbReference>
<keyword evidence="8" id="KW-1185">Reference proteome</keyword>
<dbReference type="GO" id="GO:0005829">
    <property type="term" value="C:cytosol"/>
    <property type="evidence" value="ECO:0007669"/>
    <property type="project" value="TreeGrafter"/>
</dbReference>
<keyword evidence="7" id="KW-0548">Nucleotidyltransferase</keyword>
<dbReference type="EMBL" id="CP002691">
    <property type="protein sequence ID" value="AEE48665.1"/>
    <property type="molecule type" value="Genomic_DNA"/>
</dbReference>
<dbReference type="GO" id="GO:0003887">
    <property type="term" value="F:DNA-directed DNA polymerase activity"/>
    <property type="evidence" value="ECO:0007669"/>
    <property type="project" value="UniProtKB-KW"/>
</dbReference>